<feature type="transmembrane region" description="Helical" evidence="1">
    <location>
        <begin position="126"/>
        <end position="144"/>
    </location>
</feature>
<evidence type="ECO:0000313" key="4">
    <source>
        <dbReference type="Proteomes" id="UP000184032"/>
    </source>
</evidence>
<proteinExistence type="predicted"/>
<feature type="transmembrane region" description="Helical" evidence="1">
    <location>
        <begin position="12"/>
        <end position="37"/>
    </location>
</feature>
<sequence>MKKVKKIRYKKKNLNVLSVNTLTLVLSIFFLTVGYHIQNKDFFKGTFINEVFIILIPALLICGSGKRTEVLRVKKLEYINIIRVIIIVILSYPIILLLNGIFSSFLSSFIELKNFSMDVLLMEESFMRYLLFMCVVPAVCEEIFFRGALINSYDIYGGKFAIIMSSLVFALFHFDIQNFIAPFLLGILFGNLLELTGSIFAAILAHFTHNIIAILTSKYLNDILFNYLKQTNLAQDIGSLQLFIILMLFLISIVSAVLLRVLFKQMDKEKKHRENRSGVRVRVREIQSIDFFNFVPIVALIILYFIYYAIVF</sequence>
<keyword evidence="1" id="KW-0812">Transmembrane</keyword>
<dbReference type="Pfam" id="PF02517">
    <property type="entry name" value="Rce1-like"/>
    <property type="match status" value="1"/>
</dbReference>
<dbReference type="EMBL" id="FQXI01000001">
    <property type="protein sequence ID" value="SHG96580.1"/>
    <property type="molecule type" value="Genomic_DNA"/>
</dbReference>
<evidence type="ECO:0000256" key="1">
    <source>
        <dbReference type="SAM" id="Phobius"/>
    </source>
</evidence>
<dbReference type="GO" id="GO:0080120">
    <property type="term" value="P:CAAX-box protein maturation"/>
    <property type="evidence" value="ECO:0007669"/>
    <property type="project" value="UniProtKB-ARBA"/>
</dbReference>
<evidence type="ECO:0000313" key="3">
    <source>
        <dbReference type="EMBL" id="SHG96580.1"/>
    </source>
</evidence>
<evidence type="ECO:0000259" key="2">
    <source>
        <dbReference type="Pfam" id="PF02517"/>
    </source>
</evidence>
<feature type="transmembrane region" description="Helical" evidence="1">
    <location>
        <begin position="291"/>
        <end position="310"/>
    </location>
</feature>
<dbReference type="Proteomes" id="UP000184032">
    <property type="component" value="Unassembled WGS sequence"/>
</dbReference>
<dbReference type="PANTHER" id="PTHR43592">
    <property type="entry name" value="CAAX AMINO TERMINAL PROTEASE"/>
    <property type="match status" value="1"/>
</dbReference>
<dbReference type="OrthoDB" id="4177129at2"/>
<organism evidence="3 4">
    <name type="scientific">Anaerosphaera aminiphila DSM 21120</name>
    <dbReference type="NCBI Taxonomy" id="1120995"/>
    <lineage>
        <taxon>Bacteria</taxon>
        <taxon>Bacillati</taxon>
        <taxon>Bacillota</taxon>
        <taxon>Tissierellia</taxon>
        <taxon>Tissierellales</taxon>
        <taxon>Peptoniphilaceae</taxon>
        <taxon>Anaerosphaera</taxon>
    </lineage>
</organism>
<keyword evidence="4" id="KW-1185">Reference proteome</keyword>
<feature type="domain" description="CAAX prenyl protease 2/Lysostaphin resistance protein A-like" evidence="2">
    <location>
        <begin position="127"/>
        <end position="212"/>
    </location>
</feature>
<gene>
    <name evidence="3" type="ORF">SAMN02745245_00174</name>
</gene>
<dbReference type="InterPro" id="IPR003675">
    <property type="entry name" value="Rce1/LyrA-like_dom"/>
</dbReference>
<name>A0A1M5P466_9FIRM</name>
<dbReference type="AlphaFoldDB" id="A0A1M5P466"/>
<protein>
    <recommendedName>
        <fullName evidence="2">CAAX prenyl protease 2/Lysostaphin resistance protein A-like domain-containing protein</fullName>
    </recommendedName>
</protein>
<feature type="transmembrane region" description="Helical" evidence="1">
    <location>
        <begin position="43"/>
        <end position="63"/>
    </location>
</feature>
<keyword evidence="1" id="KW-0472">Membrane</keyword>
<feature type="transmembrane region" description="Helical" evidence="1">
    <location>
        <begin position="84"/>
        <end position="106"/>
    </location>
</feature>
<keyword evidence="1" id="KW-1133">Transmembrane helix</keyword>
<reference evidence="4" key="1">
    <citation type="submission" date="2016-11" db="EMBL/GenBank/DDBJ databases">
        <authorList>
            <person name="Varghese N."/>
            <person name="Submissions S."/>
        </authorList>
    </citation>
    <scope>NUCLEOTIDE SEQUENCE [LARGE SCALE GENOMIC DNA]</scope>
    <source>
        <strain evidence="4">DSM 21120</strain>
    </source>
</reference>
<feature type="transmembrane region" description="Helical" evidence="1">
    <location>
        <begin position="240"/>
        <end position="263"/>
    </location>
</feature>
<feature type="transmembrane region" description="Helical" evidence="1">
    <location>
        <begin position="156"/>
        <end position="174"/>
    </location>
</feature>
<feature type="transmembrane region" description="Helical" evidence="1">
    <location>
        <begin position="211"/>
        <end position="228"/>
    </location>
</feature>
<dbReference type="RefSeq" id="WP_073182870.1">
    <property type="nucleotide sequence ID" value="NZ_FQXI01000001.1"/>
</dbReference>
<dbReference type="GO" id="GO:0004175">
    <property type="term" value="F:endopeptidase activity"/>
    <property type="evidence" value="ECO:0007669"/>
    <property type="project" value="UniProtKB-ARBA"/>
</dbReference>
<feature type="transmembrane region" description="Helical" evidence="1">
    <location>
        <begin position="180"/>
        <end position="204"/>
    </location>
</feature>
<dbReference type="PANTHER" id="PTHR43592:SF15">
    <property type="entry name" value="CAAX AMINO TERMINAL PROTEASE FAMILY PROTEIN"/>
    <property type="match status" value="1"/>
</dbReference>
<accession>A0A1M5P466</accession>
<dbReference type="STRING" id="1120995.SAMN02745245_00174"/>